<comment type="catalytic activity">
    <reaction evidence="1 9 10">
        <text>Release of an N-terminal pyroglutamyl group from a polypeptide, the second amino acid generally not being Pro.</text>
        <dbReference type="EC" id="3.4.19.3"/>
    </reaction>
</comment>
<feature type="active site" evidence="9 10">
    <location>
        <position position="89"/>
    </location>
</feature>
<dbReference type="EMBL" id="JANUGW010000007">
    <property type="protein sequence ID" value="MCS0582248.1"/>
    <property type="molecule type" value="Genomic_DNA"/>
</dbReference>
<feature type="active site" evidence="9 11">
    <location>
        <position position="152"/>
    </location>
</feature>
<sequence length="223" mass="23556">MTASTTPAPVKTVLLTGFDPFNGATINPSWEAARALDGWSGPGFTVSARQLPCEFGRATDVLRDAVAEVKPHVVIAVGQAGGRSEISLERVAINIDDASIRDNAGAQPVDTPIVADGPPAYFSTLPLKAIVKALRLRGFPASVSQTAGTYVCNHVFYGLMHHAAGQPLKAGFIHVPFLPEQAADRPERPPSMALRDIVDALRIAVEVAVVMETDTREVGGATH</sequence>
<evidence type="ECO:0000256" key="8">
    <source>
        <dbReference type="ARBA" id="ARBA00022807"/>
    </source>
</evidence>
<protein>
    <recommendedName>
        <fullName evidence="9">Pyrrolidone-carboxylate peptidase</fullName>
        <ecNumber evidence="9">3.4.19.3</ecNumber>
    </recommendedName>
    <alternativeName>
        <fullName evidence="9">5-oxoprolyl-peptidase</fullName>
    </alternativeName>
    <alternativeName>
        <fullName evidence="9">Pyroglutamyl-peptidase I</fullName>
        <shortName evidence="9">PGP-I</shortName>
        <shortName evidence="9">Pyrase</shortName>
    </alternativeName>
</protein>
<comment type="subunit">
    <text evidence="9">Homotetramer.</text>
</comment>
<dbReference type="SUPFAM" id="SSF53182">
    <property type="entry name" value="Pyrrolidone carboxyl peptidase (pyroglutamate aminopeptidase)"/>
    <property type="match status" value="1"/>
</dbReference>
<proteinExistence type="inferred from homology"/>
<keyword evidence="13" id="KW-1185">Reference proteome</keyword>
<reference evidence="12 13" key="1">
    <citation type="submission" date="2022-08" db="EMBL/GenBank/DDBJ databases">
        <title>Reclassification of Massilia species as members of the genera Telluria, Duganella, Pseudoduganella, Mokoshia gen. nov. and Zemynaea gen. nov. using orthogonal and non-orthogonal genome-based approaches.</title>
        <authorList>
            <person name="Bowman J.P."/>
        </authorList>
    </citation>
    <scope>NUCLEOTIDE SEQUENCE [LARGE SCALE GENOMIC DNA]</scope>
    <source>
        <strain evidence="12 13">JCM 31316</strain>
    </source>
</reference>
<dbReference type="NCBIfam" id="NF009676">
    <property type="entry name" value="PRK13197.1"/>
    <property type="match status" value="1"/>
</dbReference>
<keyword evidence="8 9" id="KW-0788">Thiol protease</keyword>
<evidence type="ECO:0000256" key="10">
    <source>
        <dbReference type="PROSITE-ProRule" id="PRU10076"/>
    </source>
</evidence>
<dbReference type="PIRSF" id="PIRSF015592">
    <property type="entry name" value="Prld-crbxl_pptds"/>
    <property type="match status" value="1"/>
</dbReference>
<evidence type="ECO:0000256" key="11">
    <source>
        <dbReference type="PROSITE-ProRule" id="PRU10077"/>
    </source>
</evidence>
<dbReference type="InterPro" id="IPR016125">
    <property type="entry name" value="Peptidase_C15-like"/>
</dbReference>
<feature type="active site" evidence="9">
    <location>
        <position position="174"/>
    </location>
</feature>
<dbReference type="NCBIfam" id="TIGR00504">
    <property type="entry name" value="pyro_pdase"/>
    <property type="match status" value="1"/>
</dbReference>
<dbReference type="InterPro" id="IPR036440">
    <property type="entry name" value="Peptidase_C15-like_sf"/>
</dbReference>
<dbReference type="PROSITE" id="PS01334">
    <property type="entry name" value="PYRASE_CYS"/>
    <property type="match status" value="1"/>
</dbReference>
<comment type="similarity">
    <text evidence="4 9">Belongs to the peptidase C15 family.</text>
</comment>
<dbReference type="PANTHER" id="PTHR23402:SF1">
    <property type="entry name" value="PYROGLUTAMYL-PEPTIDASE I"/>
    <property type="match status" value="1"/>
</dbReference>
<evidence type="ECO:0000256" key="5">
    <source>
        <dbReference type="ARBA" id="ARBA00022490"/>
    </source>
</evidence>
<name>A0ABT1ZQQ5_9BURK</name>
<comment type="function">
    <text evidence="2 9">Removes 5-oxoproline from various penultimate amino acid residues except L-proline.</text>
</comment>
<dbReference type="InterPro" id="IPR029762">
    <property type="entry name" value="PGP-I_bact-type"/>
</dbReference>
<evidence type="ECO:0000256" key="6">
    <source>
        <dbReference type="ARBA" id="ARBA00022670"/>
    </source>
</evidence>
<keyword evidence="7 9" id="KW-0378">Hydrolase</keyword>
<organism evidence="12 13">
    <name type="scientific">Massilia pinisoli</name>
    <dbReference type="NCBI Taxonomy" id="1772194"/>
    <lineage>
        <taxon>Bacteria</taxon>
        <taxon>Pseudomonadati</taxon>
        <taxon>Pseudomonadota</taxon>
        <taxon>Betaproteobacteria</taxon>
        <taxon>Burkholderiales</taxon>
        <taxon>Oxalobacteraceae</taxon>
        <taxon>Telluria group</taxon>
        <taxon>Massilia</taxon>
    </lineage>
</organism>
<dbReference type="HAMAP" id="MF_00417">
    <property type="entry name" value="Pyrrolid_peptidase"/>
    <property type="match status" value="1"/>
</dbReference>
<keyword evidence="6 9" id="KW-0645">Protease</keyword>
<evidence type="ECO:0000256" key="1">
    <source>
        <dbReference type="ARBA" id="ARBA00001770"/>
    </source>
</evidence>
<evidence type="ECO:0000256" key="3">
    <source>
        <dbReference type="ARBA" id="ARBA00004496"/>
    </source>
</evidence>
<evidence type="ECO:0000256" key="9">
    <source>
        <dbReference type="HAMAP-Rule" id="MF_00417"/>
    </source>
</evidence>
<keyword evidence="5 9" id="KW-0963">Cytoplasm</keyword>
<evidence type="ECO:0000313" key="13">
    <source>
        <dbReference type="Proteomes" id="UP001204151"/>
    </source>
</evidence>
<comment type="subcellular location">
    <subcellularLocation>
        <location evidence="3 9">Cytoplasm</location>
    </subcellularLocation>
</comment>
<dbReference type="GO" id="GO:0016920">
    <property type="term" value="F:pyroglutamyl-peptidase activity"/>
    <property type="evidence" value="ECO:0007669"/>
    <property type="project" value="UniProtKB-EC"/>
</dbReference>
<dbReference type="InterPro" id="IPR033693">
    <property type="entry name" value="PGPEP1_Glu_AS"/>
</dbReference>
<dbReference type="InterPro" id="IPR000816">
    <property type="entry name" value="Peptidase_C15"/>
</dbReference>
<evidence type="ECO:0000256" key="4">
    <source>
        <dbReference type="ARBA" id="ARBA00006641"/>
    </source>
</evidence>
<accession>A0ABT1ZQQ5</accession>
<dbReference type="PRINTS" id="PR00706">
    <property type="entry name" value="PYROGLUPTASE"/>
</dbReference>
<dbReference type="Pfam" id="PF01470">
    <property type="entry name" value="Peptidase_C15"/>
    <property type="match status" value="1"/>
</dbReference>
<dbReference type="PROSITE" id="PS01333">
    <property type="entry name" value="PYRASE_GLU"/>
    <property type="match status" value="1"/>
</dbReference>
<dbReference type="CDD" id="cd00501">
    <property type="entry name" value="Peptidase_C15"/>
    <property type="match status" value="1"/>
</dbReference>
<dbReference type="Gene3D" id="3.40.630.20">
    <property type="entry name" value="Peptidase C15, pyroglutamyl peptidase I-like"/>
    <property type="match status" value="1"/>
</dbReference>
<dbReference type="EC" id="3.4.19.3" evidence="9"/>
<dbReference type="PANTHER" id="PTHR23402">
    <property type="entry name" value="PROTEASE FAMILY C15 PYROGLUTAMYL-PEPTIDASE I-RELATED"/>
    <property type="match status" value="1"/>
</dbReference>
<evidence type="ECO:0000313" key="12">
    <source>
        <dbReference type="EMBL" id="MCS0582248.1"/>
    </source>
</evidence>
<dbReference type="Proteomes" id="UP001204151">
    <property type="component" value="Unassembled WGS sequence"/>
</dbReference>
<comment type="caution">
    <text evidence="12">The sequence shown here is derived from an EMBL/GenBank/DDBJ whole genome shotgun (WGS) entry which is preliminary data.</text>
</comment>
<dbReference type="RefSeq" id="WP_258816828.1">
    <property type="nucleotide sequence ID" value="NZ_JANUGW010000007.1"/>
</dbReference>
<evidence type="ECO:0000256" key="2">
    <source>
        <dbReference type="ARBA" id="ARBA00002280"/>
    </source>
</evidence>
<gene>
    <name evidence="9 12" type="primary">pcp</name>
    <name evidence="12" type="ORF">NX784_11650</name>
</gene>
<evidence type="ECO:0000256" key="7">
    <source>
        <dbReference type="ARBA" id="ARBA00022801"/>
    </source>
</evidence>
<dbReference type="InterPro" id="IPR033694">
    <property type="entry name" value="PGPEP1_Cys_AS"/>
</dbReference>